<protein>
    <recommendedName>
        <fullName evidence="4">Methyltransferase domain-containing protein</fullName>
    </recommendedName>
</protein>
<keyword evidence="3" id="KW-0949">S-adenosyl-L-methionine</keyword>
<evidence type="ECO:0000259" key="4">
    <source>
        <dbReference type="Pfam" id="PF13847"/>
    </source>
</evidence>
<evidence type="ECO:0000256" key="1">
    <source>
        <dbReference type="ARBA" id="ARBA00022603"/>
    </source>
</evidence>
<dbReference type="PANTHER" id="PTHR43464:SF19">
    <property type="entry name" value="UBIQUINONE BIOSYNTHESIS O-METHYLTRANSFERASE, MITOCHONDRIAL"/>
    <property type="match status" value="1"/>
</dbReference>
<sequence length="174" mass="20552">MLQKINDLDEWNDTEDPWGYNNNSQDHLRKIILLDQIPKREYENVLDIGCGQGFITNDLPGKNIYGVDISEKAIKYARKNNKKVDYSTGSIFEIEKMFEIKFDLVIITGVLYPQYIGKSSSLIYLLIDKILKQDGILISVHINEWYSSQFPYFKINQLYYNYREFTHNLEIYSK</sequence>
<evidence type="ECO:0000256" key="3">
    <source>
        <dbReference type="ARBA" id="ARBA00022691"/>
    </source>
</evidence>
<dbReference type="Gene3D" id="3.40.50.150">
    <property type="entry name" value="Vaccinia Virus protein VP39"/>
    <property type="match status" value="1"/>
</dbReference>
<keyword evidence="6" id="KW-1185">Reference proteome</keyword>
<evidence type="ECO:0000256" key="2">
    <source>
        <dbReference type="ARBA" id="ARBA00022679"/>
    </source>
</evidence>
<dbReference type="Pfam" id="PF13847">
    <property type="entry name" value="Methyltransf_31"/>
    <property type="match status" value="1"/>
</dbReference>
<keyword evidence="1" id="KW-0489">Methyltransferase</keyword>
<organism evidence="5 6">
    <name type="scientific">Flavobacterium plurextorum</name>
    <dbReference type="NCBI Taxonomy" id="1114867"/>
    <lineage>
        <taxon>Bacteria</taxon>
        <taxon>Pseudomonadati</taxon>
        <taxon>Bacteroidota</taxon>
        <taxon>Flavobacteriia</taxon>
        <taxon>Flavobacteriales</taxon>
        <taxon>Flavobacteriaceae</taxon>
        <taxon>Flavobacterium</taxon>
    </lineage>
</organism>
<name>A0ABX4CQC7_9FLAO</name>
<dbReference type="Proteomes" id="UP000198381">
    <property type="component" value="Unassembled WGS sequence"/>
</dbReference>
<proteinExistence type="predicted"/>
<dbReference type="SUPFAM" id="SSF53335">
    <property type="entry name" value="S-adenosyl-L-methionine-dependent methyltransferases"/>
    <property type="match status" value="1"/>
</dbReference>
<feature type="domain" description="Methyltransferase" evidence="4">
    <location>
        <begin position="43"/>
        <end position="144"/>
    </location>
</feature>
<accession>A0ABX4CQC7</accession>
<dbReference type="InterPro" id="IPR025714">
    <property type="entry name" value="Methyltranfer_dom"/>
</dbReference>
<gene>
    <name evidence="5" type="ORF">B0A81_20080</name>
</gene>
<evidence type="ECO:0000313" key="6">
    <source>
        <dbReference type="Proteomes" id="UP000198381"/>
    </source>
</evidence>
<keyword evidence="2" id="KW-0808">Transferase</keyword>
<dbReference type="CDD" id="cd02440">
    <property type="entry name" value="AdoMet_MTases"/>
    <property type="match status" value="1"/>
</dbReference>
<comment type="caution">
    <text evidence="5">The sequence shown here is derived from an EMBL/GenBank/DDBJ whole genome shotgun (WGS) entry which is preliminary data.</text>
</comment>
<dbReference type="RefSeq" id="WP_089059662.1">
    <property type="nucleotide sequence ID" value="NZ_MUHD01000044.1"/>
</dbReference>
<evidence type="ECO:0000313" key="5">
    <source>
        <dbReference type="EMBL" id="OXB00988.1"/>
    </source>
</evidence>
<dbReference type="EMBL" id="MUHD01000044">
    <property type="protein sequence ID" value="OXB00988.1"/>
    <property type="molecule type" value="Genomic_DNA"/>
</dbReference>
<dbReference type="PANTHER" id="PTHR43464">
    <property type="entry name" value="METHYLTRANSFERASE"/>
    <property type="match status" value="1"/>
</dbReference>
<reference evidence="5 6" key="1">
    <citation type="submission" date="2016-11" db="EMBL/GenBank/DDBJ databases">
        <title>Whole genomes of Flavobacteriaceae.</title>
        <authorList>
            <person name="Stine C."/>
            <person name="Li C."/>
            <person name="Tadesse D."/>
        </authorList>
    </citation>
    <scope>NUCLEOTIDE SEQUENCE [LARGE SCALE GENOMIC DNA]</scope>
    <source>
        <strain evidence="5 6">CCUG 60112</strain>
    </source>
</reference>
<dbReference type="InterPro" id="IPR029063">
    <property type="entry name" value="SAM-dependent_MTases_sf"/>
</dbReference>